<dbReference type="EMBL" id="ML120481">
    <property type="protein sequence ID" value="RPA92069.1"/>
    <property type="molecule type" value="Genomic_DNA"/>
</dbReference>
<evidence type="ECO:0000256" key="2">
    <source>
        <dbReference type="SAM" id="Phobius"/>
    </source>
</evidence>
<organism evidence="3 4">
    <name type="scientific">Choiromyces venosus 120613-1</name>
    <dbReference type="NCBI Taxonomy" id="1336337"/>
    <lineage>
        <taxon>Eukaryota</taxon>
        <taxon>Fungi</taxon>
        <taxon>Dikarya</taxon>
        <taxon>Ascomycota</taxon>
        <taxon>Pezizomycotina</taxon>
        <taxon>Pezizomycetes</taxon>
        <taxon>Pezizales</taxon>
        <taxon>Tuberaceae</taxon>
        <taxon>Choiromyces</taxon>
    </lineage>
</organism>
<dbReference type="Proteomes" id="UP000276215">
    <property type="component" value="Unassembled WGS sequence"/>
</dbReference>
<keyword evidence="4" id="KW-1185">Reference proteome</keyword>
<dbReference type="OrthoDB" id="5456840at2759"/>
<feature type="transmembrane region" description="Helical" evidence="2">
    <location>
        <begin position="245"/>
        <end position="264"/>
    </location>
</feature>
<accession>A0A3N4J1B9</accession>
<proteinExistence type="predicted"/>
<name>A0A3N4J1B9_9PEZI</name>
<sequence>MPPLPPGGPGFRLGNIHKERSFLPADQQVSKGSVRTQSNLEPLPKSPEIHEKLPLSTIESPKSAEILLPLSDPLVTRLISCCLHALPVNRGPTQCRQLGRFRLWVDEYDTPPGQLENILKESPILREATITLLADLCNILNTRASHGDDTNIRVFILDTLPKERPSVLEEACTIYPGISQLFPDSNSDSGGEEDEIETIVDSLFNLSPLLVDILENPPRDTPTGFGNNEEATAVPVVQKFNSSGYVPLLLISLFIFASCLMLLYPTASHAGQFLTILQGLRRAWFG</sequence>
<evidence type="ECO:0000256" key="1">
    <source>
        <dbReference type="SAM" id="MobiDB-lite"/>
    </source>
</evidence>
<reference evidence="3 4" key="1">
    <citation type="journal article" date="2018" name="Nat. Ecol. Evol.">
        <title>Pezizomycetes genomes reveal the molecular basis of ectomycorrhizal truffle lifestyle.</title>
        <authorList>
            <person name="Murat C."/>
            <person name="Payen T."/>
            <person name="Noel B."/>
            <person name="Kuo A."/>
            <person name="Morin E."/>
            <person name="Chen J."/>
            <person name="Kohler A."/>
            <person name="Krizsan K."/>
            <person name="Balestrini R."/>
            <person name="Da Silva C."/>
            <person name="Montanini B."/>
            <person name="Hainaut M."/>
            <person name="Levati E."/>
            <person name="Barry K.W."/>
            <person name="Belfiori B."/>
            <person name="Cichocki N."/>
            <person name="Clum A."/>
            <person name="Dockter R.B."/>
            <person name="Fauchery L."/>
            <person name="Guy J."/>
            <person name="Iotti M."/>
            <person name="Le Tacon F."/>
            <person name="Lindquist E.A."/>
            <person name="Lipzen A."/>
            <person name="Malagnac F."/>
            <person name="Mello A."/>
            <person name="Molinier V."/>
            <person name="Miyauchi S."/>
            <person name="Poulain J."/>
            <person name="Riccioni C."/>
            <person name="Rubini A."/>
            <person name="Sitrit Y."/>
            <person name="Splivallo R."/>
            <person name="Traeger S."/>
            <person name="Wang M."/>
            <person name="Zifcakova L."/>
            <person name="Wipf D."/>
            <person name="Zambonelli A."/>
            <person name="Paolocci F."/>
            <person name="Nowrousian M."/>
            <person name="Ottonello S."/>
            <person name="Baldrian P."/>
            <person name="Spatafora J.W."/>
            <person name="Henrissat B."/>
            <person name="Nagy L.G."/>
            <person name="Aury J.M."/>
            <person name="Wincker P."/>
            <person name="Grigoriev I.V."/>
            <person name="Bonfante P."/>
            <person name="Martin F.M."/>
        </authorList>
    </citation>
    <scope>NUCLEOTIDE SEQUENCE [LARGE SCALE GENOMIC DNA]</scope>
    <source>
        <strain evidence="3 4">120613-1</strain>
    </source>
</reference>
<keyword evidence="2" id="KW-0472">Membrane</keyword>
<gene>
    <name evidence="3" type="ORF">L873DRAFT_1794471</name>
</gene>
<keyword evidence="2" id="KW-1133">Transmembrane helix</keyword>
<dbReference type="AlphaFoldDB" id="A0A3N4J1B9"/>
<feature type="compositionally biased region" description="Polar residues" evidence="1">
    <location>
        <begin position="27"/>
        <end position="40"/>
    </location>
</feature>
<evidence type="ECO:0000313" key="3">
    <source>
        <dbReference type="EMBL" id="RPA92069.1"/>
    </source>
</evidence>
<feature type="region of interest" description="Disordered" evidence="1">
    <location>
        <begin position="25"/>
        <end position="47"/>
    </location>
</feature>
<keyword evidence="2" id="KW-0812">Transmembrane</keyword>
<evidence type="ECO:0000313" key="4">
    <source>
        <dbReference type="Proteomes" id="UP000276215"/>
    </source>
</evidence>
<protein>
    <submittedName>
        <fullName evidence="3">Uncharacterized protein</fullName>
    </submittedName>
</protein>